<dbReference type="PANTHER" id="PTHR45749:SF21">
    <property type="entry name" value="DUF4371 DOMAIN-CONTAINING PROTEIN"/>
    <property type="match status" value="1"/>
</dbReference>
<organism evidence="2">
    <name type="scientific">Schizaphis graminum</name>
    <name type="common">Green bug aphid</name>
    <dbReference type="NCBI Taxonomy" id="13262"/>
    <lineage>
        <taxon>Eukaryota</taxon>
        <taxon>Metazoa</taxon>
        <taxon>Ecdysozoa</taxon>
        <taxon>Arthropoda</taxon>
        <taxon>Hexapoda</taxon>
        <taxon>Insecta</taxon>
        <taxon>Pterygota</taxon>
        <taxon>Neoptera</taxon>
        <taxon>Paraneoptera</taxon>
        <taxon>Hemiptera</taxon>
        <taxon>Sternorrhyncha</taxon>
        <taxon>Aphidomorpha</taxon>
        <taxon>Aphidoidea</taxon>
        <taxon>Aphididae</taxon>
        <taxon>Aphidini</taxon>
        <taxon>Schizaphis</taxon>
    </lineage>
</organism>
<dbReference type="Gene3D" id="3.40.50.720">
    <property type="entry name" value="NAD(P)-binding Rossmann-like Domain"/>
    <property type="match status" value="1"/>
</dbReference>
<dbReference type="Pfam" id="PF05699">
    <property type="entry name" value="Dimer_Tnp_hAT"/>
    <property type="match status" value="1"/>
</dbReference>
<gene>
    <name evidence="2" type="primary">DHRS11_0</name>
    <name evidence="2" type="ORF">g.41843</name>
</gene>
<dbReference type="PANTHER" id="PTHR45749">
    <property type="match status" value="1"/>
</dbReference>
<evidence type="ECO:0000313" key="2">
    <source>
        <dbReference type="EMBL" id="MBY17908.1"/>
    </source>
</evidence>
<proteinExistence type="predicted"/>
<reference evidence="2" key="1">
    <citation type="submission" date="2018-04" db="EMBL/GenBank/DDBJ databases">
        <title>Transcriptome of Schizaphis graminum biotype I.</title>
        <authorList>
            <person name="Scully E.D."/>
            <person name="Geib S.M."/>
            <person name="Palmer N.A."/>
            <person name="Koch K."/>
            <person name="Bradshaw J."/>
            <person name="Heng-Moss T."/>
            <person name="Sarath G."/>
        </authorList>
    </citation>
    <scope>NUCLEOTIDE SEQUENCE</scope>
</reference>
<dbReference type="InterPro" id="IPR008906">
    <property type="entry name" value="HATC_C_dom"/>
</dbReference>
<protein>
    <submittedName>
        <fullName evidence="2">Dehydrogenase/reductase SDR family member 11</fullName>
    </submittedName>
</protein>
<sequence>MEQWKAKVAIVTGASAGIGEAIVVKLVKYGVHVVALARREDKLKALLDINKLNIKSEMTVARNCINKINNDLNIDDLKTTIKKEIFPNIYKMLQVALTLPVSSATCELSFSAMRRIKTWVRTSMHQERFTNLSILHIEKDVTKNIDTEFILNEFSKSSRMIVLK</sequence>
<name>A0A2S2NLA7_SCHGA</name>
<dbReference type="SUPFAM" id="SSF51735">
    <property type="entry name" value="NAD(P)-binding Rossmann-fold domains"/>
    <property type="match status" value="1"/>
</dbReference>
<dbReference type="InterPro" id="IPR002347">
    <property type="entry name" value="SDR_fam"/>
</dbReference>
<dbReference type="EMBL" id="GGMR01005289">
    <property type="protein sequence ID" value="MBY17908.1"/>
    <property type="molecule type" value="Transcribed_RNA"/>
</dbReference>
<evidence type="ECO:0000259" key="1">
    <source>
        <dbReference type="Pfam" id="PF05699"/>
    </source>
</evidence>
<dbReference type="AlphaFoldDB" id="A0A2S2NLA7"/>
<feature type="domain" description="HAT C-terminal dimerisation" evidence="1">
    <location>
        <begin position="83"/>
        <end position="140"/>
    </location>
</feature>
<dbReference type="SUPFAM" id="SSF53098">
    <property type="entry name" value="Ribonuclease H-like"/>
    <property type="match status" value="1"/>
</dbReference>
<dbReference type="InterPro" id="IPR036291">
    <property type="entry name" value="NAD(P)-bd_dom_sf"/>
</dbReference>
<dbReference type="Pfam" id="PF00106">
    <property type="entry name" value="adh_short"/>
    <property type="match status" value="1"/>
</dbReference>
<dbReference type="GO" id="GO:0046983">
    <property type="term" value="F:protein dimerization activity"/>
    <property type="evidence" value="ECO:0007669"/>
    <property type="project" value="InterPro"/>
</dbReference>
<dbReference type="InterPro" id="IPR012337">
    <property type="entry name" value="RNaseH-like_sf"/>
</dbReference>
<accession>A0A2S2NLA7</accession>